<comment type="similarity">
    <text evidence="5">Belongs to the creatininase superfamily.</text>
</comment>
<evidence type="ECO:0000256" key="3">
    <source>
        <dbReference type="ARBA" id="ARBA00022801"/>
    </source>
</evidence>
<keyword evidence="2" id="KW-0479">Metal-binding</keyword>
<evidence type="ECO:0000313" key="6">
    <source>
        <dbReference type="EMBL" id="MEZ8055948.1"/>
    </source>
</evidence>
<dbReference type="EMBL" id="JBGOOL010000115">
    <property type="protein sequence ID" value="MEZ8055948.1"/>
    <property type="molecule type" value="Genomic_DNA"/>
</dbReference>
<evidence type="ECO:0000256" key="4">
    <source>
        <dbReference type="ARBA" id="ARBA00022833"/>
    </source>
</evidence>
<organism evidence="6 7">
    <name type="scientific">Vibrio atlanticus</name>
    <dbReference type="NCBI Taxonomy" id="693153"/>
    <lineage>
        <taxon>Bacteria</taxon>
        <taxon>Pseudomonadati</taxon>
        <taxon>Pseudomonadota</taxon>
        <taxon>Gammaproteobacteria</taxon>
        <taxon>Vibrionales</taxon>
        <taxon>Vibrionaceae</taxon>
        <taxon>Vibrio</taxon>
    </lineage>
</organism>
<dbReference type="Gene3D" id="3.40.50.10310">
    <property type="entry name" value="Creatininase"/>
    <property type="match status" value="1"/>
</dbReference>
<comment type="caution">
    <text evidence="6">The sequence shown here is derived from an EMBL/GenBank/DDBJ whole genome shotgun (WGS) entry which is preliminary data.</text>
</comment>
<keyword evidence="3" id="KW-0378">Hydrolase</keyword>
<dbReference type="Proteomes" id="UP001569175">
    <property type="component" value="Unassembled WGS sequence"/>
</dbReference>
<proteinExistence type="inferred from homology"/>
<evidence type="ECO:0000256" key="5">
    <source>
        <dbReference type="ARBA" id="ARBA00024029"/>
    </source>
</evidence>
<keyword evidence="4" id="KW-0862">Zinc</keyword>
<name>A0ABV4KUH0_9VIBR</name>
<gene>
    <name evidence="6" type="ORF">ACED57_22870</name>
</gene>
<sequence length="256" mass="28598">MYWSNLSSEALSQTDKCTPVVLLTGAIEQHGKHLPLVTDTLIASHISECIENELKEDVLILPTMSVGYSQHHMKFCGTLSLRHKTLIGLYRDILESVISHGFKNILVLNTHGGNQASISVVCEMLGHKYHDNNIIHTSWWKLGAEQLLELNESGFGGIGHAGEFETSLIEYIDARFYQRELSLVGGNRTIQSNYPDWSSADMLRGSKAVVVQDIKKQTGNGVFGDPSYANYEKGKQILNIIIAELRQIIKDMKELN</sequence>
<dbReference type="RefSeq" id="WP_132980848.1">
    <property type="nucleotide sequence ID" value="NZ_JBGOOL010000115.1"/>
</dbReference>
<protein>
    <submittedName>
        <fullName evidence="6">Creatininase family protein</fullName>
    </submittedName>
</protein>
<evidence type="ECO:0000313" key="7">
    <source>
        <dbReference type="Proteomes" id="UP001569175"/>
    </source>
</evidence>
<dbReference type="SUPFAM" id="SSF102215">
    <property type="entry name" value="Creatininase"/>
    <property type="match status" value="1"/>
</dbReference>
<dbReference type="PANTHER" id="PTHR35005:SF1">
    <property type="entry name" value="2-AMINO-5-FORMYLAMINO-6-RIBOSYLAMINOPYRIMIDIN-4(3H)-ONE 5'-MONOPHOSPHATE DEFORMYLASE"/>
    <property type="match status" value="1"/>
</dbReference>
<dbReference type="InterPro" id="IPR024087">
    <property type="entry name" value="Creatininase-like_sf"/>
</dbReference>
<keyword evidence="7" id="KW-1185">Reference proteome</keyword>
<dbReference type="Pfam" id="PF02633">
    <property type="entry name" value="Creatininase"/>
    <property type="match status" value="1"/>
</dbReference>
<evidence type="ECO:0000256" key="2">
    <source>
        <dbReference type="ARBA" id="ARBA00022723"/>
    </source>
</evidence>
<reference evidence="6 7" key="1">
    <citation type="submission" date="2024-06" db="EMBL/GenBank/DDBJ databases">
        <authorList>
            <person name="Steensen K."/>
            <person name="Seneca J."/>
            <person name="Bartlau N."/>
            <person name="Yu A.X."/>
            <person name="Polz M.F."/>
        </authorList>
    </citation>
    <scope>NUCLEOTIDE SEQUENCE [LARGE SCALE GENOMIC DNA]</scope>
    <source>
        <strain evidence="6 7">1F9</strain>
    </source>
</reference>
<dbReference type="PANTHER" id="PTHR35005">
    <property type="entry name" value="3-DEHYDRO-SCYLLO-INOSOSE HYDROLASE"/>
    <property type="match status" value="1"/>
</dbReference>
<accession>A0ABV4KUH0</accession>
<comment type="cofactor">
    <cofactor evidence="1">
        <name>Zn(2+)</name>
        <dbReference type="ChEBI" id="CHEBI:29105"/>
    </cofactor>
</comment>
<dbReference type="InterPro" id="IPR003785">
    <property type="entry name" value="Creatininase/forma_Hydrolase"/>
</dbReference>
<evidence type="ECO:0000256" key="1">
    <source>
        <dbReference type="ARBA" id="ARBA00001947"/>
    </source>
</evidence>